<feature type="domain" description="Transglycosylase SLT" evidence="1">
    <location>
        <begin position="30"/>
        <end position="126"/>
    </location>
</feature>
<dbReference type="Pfam" id="PF01464">
    <property type="entry name" value="SLT"/>
    <property type="match status" value="1"/>
</dbReference>
<dbReference type="InterPro" id="IPR008258">
    <property type="entry name" value="Transglycosylase_SLT_dom_1"/>
</dbReference>
<accession>A0A3E2BN26</accession>
<sequence length="176" mass="20091">MYFLLVFLACSVCLLASRQDEMKARYDPIIQKLAARHGVPADLVHAVIKAESNYDQFAVSAKGALGLMQLMPETAMKYGVLNILDPEQNIEGGIKYLKDLIKQYKGDRNLVLSAYNAGQGAVEKHNGVPPYPETRTYLKRVEYKNSYIKTRTKIYRFYDENGRLCVTNNPYYLPRK</sequence>
<evidence type="ECO:0000259" key="1">
    <source>
        <dbReference type="Pfam" id="PF01464"/>
    </source>
</evidence>
<dbReference type="PANTHER" id="PTHR37423">
    <property type="entry name" value="SOLUBLE LYTIC MUREIN TRANSGLYCOSYLASE-RELATED"/>
    <property type="match status" value="1"/>
</dbReference>
<dbReference type="PANTHER" id="PTHR37423:SF2">
    <property type="entry name" value="MEMBRANE-BOUND LYTIC MUREIN TRANSGLYCOSYLASE C"/>
    <property type="match status" value="1"/>
</dbReference>
<dbReference type="EMBL" id="QUAH01000005">
    <property type="protein sequence ID" value="RFT16128.1"/>
    <property type="molecule type" value="Genomic_DNA"/>
</dbReference>
<name>A0A3E2BN26_9BACT</name>
<dbReference type="AlphaFoldDB" id="A0A3E2BN26"/>
<dbReference type="CDD" id="cd00254">
    <property type="entry name" value="LT-like"/>
    <property type="match status" value="1"/>
</dbReference>
<protein>
    <submittedName>
        <fullName evidence="2">Membrane-bound lytic murein transglycosylase D</fullName>
    </submittedName>
</protein>
<gene>
    <name evidence="2" type="ORF">OP8BY_2134</name>
</gene>
<evidence type="ECO:0000313" key="2">
    <source>
        <dbReference type="EMBL" id="RFT16128.1"/>
    </source>
</evidence>
<dbReference type="SUPFAM" id="SSF53955">
    <property type="entry name" value="Lysozyme-like"/>
    <property type="match status" value="1"/>
</dbReference>
<proteinExistence type="predicted"/>
<organism evidence="2 3">
    <name type="scientific">Candidatus Saccharicenans subterraneus</name>
    <dbReference type="NCBI Taxonomy" id="2508984"/>
    <lineage>
        <taxon>Bacteria</taxon>
        <taxon>Candidatus Aminicenantota</taxon>
        <taxon>Candidatus Aminicenantia</taxon>
        <taxon>Candidatus Aminicenantales</taxon>
        <taxon>Candidatus Saccharicenantaceae</taxon>
        <taxon>Candidatus Saccharicenans</taxon>
    </lineage>
</organism>
<evidence type="ECO:0000313" key="3">
    <source>
        <dbReference type="Proteomes" id="UP000257323"/>
    </source>
</evidence>
<dbReference type="Gene3D" id="1.10.530.10">
    <property type="match status" value="1"/>
</dbReference>
<dbReference type="InterPro" id="IPR023346">
    <property type="entry name" value="Lysozyme-like_dom_sf"/>
</dbReference>
<reference evidence="2 3" key="1">
    <citation type="submission" date="2018-08" db="EMBL/GenBank/DDBJ databases">
        <title>Genome analysis of the thermophilic bacterium of the candidate phylum Aminicenantes from deep subsurface aquifer revealed its physiology and ecological role.</title>
        <authorList>
            <person name="Kadnikov V.V."/>
            <person name="Mardanov A.V."/>
            <person name="Beletsky A.V."/>
            <person name="Karnachuk O.V."/>
            <person name="Ravin N.V."/>
        </authorList>
    </citation>
    <scope>NUCLEOTIDE SEQUENCE [LARGE SCALE GENOMIC DNA]</scope>
    <source>
        <strain evidence="2">BY38</strain>
    </source>
</reference>
<comment type="caution">
    <text evidence="2">The sequence shown here is derived from an EMBL/GenBank/DDBJ whole genome shotgun (WGS) entry which is preliminary data.</text>
</comment>
<dbReference type="Proteomes" id="UP000257323">
    <property type="component" value="Unassembled WGS sequence"/>
</dbReference>